<evidence type="ECO:0000313" key="3">
    <source>
        <dbReference type="Proteomes" id="UP001318860"/>
    </source>
</evidence>
<keyword evidence="3" id="KW-1185">Reference proteome</keyword>
<evidence type="ECO:0008006" key="4">
    <source>
        <dbReference type="Google" id="ProtNLM"/>
    </source>
</evidence>
<dbReference type="PANTHER" id="PTHR11926:SF1395">
    <property type="entry name" value="GLYCOSYLTRANSFERASE"/>
    <property type="match status" value="1"/>
</dbReference>
<comment type="caution">
    <text evidence="2">The sequence shown here is derived from an EMBL/GenBank/DDBJ whole genome shotgun (WGS) entry which is preliminary data.</text>
</comment>
<evidence type="ECO:0000256" key="1">
    <source>
        <dbReference type="ARBA" id="ARBA00009995"/>
    </source>
</evidence>
<dbReference type="EMBL" id="JABTTQ020000001">
    <property type="protein sequence ID" value="KAK6163156.1"/>
    <property type="molecule type" value="Genomic_DNA"/>
</dbReference>
<dbReference type="Gene3D" id="3.40.50.2000">
    <property type="entry name" value="Glycogen Phosphorylase B"/>
    <property type="match status" value="2"/>
</dbReference>
<name>A0ABR0XVS4_REHGL</name>
<organism evidence="2 3">
    <name type="scientific">Rehmannia glutinosa</name>
    <name type="common">Chinese foxglove</name>
    <dbReference type="NCBI Taxonomy" id="99300"/>
    <lineage>
        <taxon>Eukaryota</taxon>
        <taxon>Viridiplantae</taxon>
        <taxon>Streptophyta</taxon>
        <taxon>Embryophyta</taxon>
        <taxon>Tracheophyta</taxon>
        <taxon>Spermatophyta</taxon>
        <taxon>Magnoliopsida</taxon>
        <taxon>eudicotyledons</taxon>
        <taxon>Gunneridae</taxon>
        <taxon>Pentapetalae</taxon>
        <taxon>asterids</taxon>
        <taxon>lamiids</taxon>
        <taxon>Lamiales</taxon>
        <taxon>Orobanchaceae</taxon>
        <taxon>Rehmannieae</taxon>
        <taxon>Rehmannia</taxon>
    </lineage>
</organism>
<gene>
    <name evidence="2" type="ORF">DH2020_000020</name>
</gene>
<evidence type="ECO:0000313" key="2">
    <source>
        <dbReference type="EMBL" id="KAK6163156.1"/>
    </source>
</evidence>
<dbReference type="PANTHER" id="PTHR11926">
    <property type="entry name" value="GLUCOSYL/GLUCURONOSYL TRANSFERASES"/>
    <property type="match status" value="1"/>
</dbReference>
<accession>A0ABR0XVS4</accession>
<protein>
    <recommendedName>
        <fullName evidence="4">UDP-glycosyltransferase</fullName>
    </recommendedName>
</protein>
<comment type="similarity">
    <text evidence="1">Belongs to the UDP-glycosyltransferase family.</text>
</comment>
<sequence length="263" mass="29678">MASPENNPTPSFHVVAMPYPGHGHINPMLNLCKAMAERRSDILITIVVTEEWLGLIDSMTKPPNISFASIPNVVPSEQVHGDDIYGFGRAVMTKMKEPFERLLDEPWIQPPDFIISDGVMPWAAEVAGRRNIPLAYLWVMSASVYAEWGRQSNKLKDSSSNSNQHPSEGELYNLASKDFINSTISTHIDNTDDYMKWLDLQPPSSVLYVSLRRFLHVSKAQMDEIAIGLHKSGVRFLWVARRDMSHLQEMCGKRGVLWNGVID</sequence>
<dbReference type="Proteomes" id="UP001318860">
    <property type="component" value="Unassembled WGS sequence"/>
</dbReference>
<proteinExistence type="inferred from homology"/>
<reference evidence="2 3" key="1">
    <citation type="journal article" date="2021" name="Comput. Struct. Biotechnol. J.">
        <title>De novo genome assembly of the potent medicinal plant Rehmannia glutinosa using nanopore technology.</title>
        <authorList>
            <person name="Ma L."/>
            <person name="Dong C."/>
            <person name="Song C."/>
            <person name="Wang X."/>
            <person name="Zheng X."/>
            <person name="Niu Y."/>
            <person name="Chen S."/>
            <person name="Feng W."/>
        </authorList>
    </citation>
    <scope>NUCLEOTIDE SEQUENCE [LARGE SCALE GENOMIC DNA]</scope>
    <source>
        <strain evidence="2">DH-2019</strain>
    </source>
</reference>
<dbReference type="SUPFAM" id="SSF53756">
    <property type="entry name" value="UDP-Glycosyltransferase/glycogen phosphorylase"/>
    <property type="match status" value="1"/>
</dbReference>